<reference evidence="2" key="1">
    <citation type="submission" date="2021-03" db="EMBL/GenBank/DDBJ databases">
        <title>Chromosome level genome of the anhydrobiotic midge Polypedilum vanderplanki.</title>
        <authorList>
            <person name="Yoshida Y."/>
            <person name="Kikawada T."/>
            <person name="Gusev O."/>
        </authorList>
    </citation>
    <scope>NUCLEOTIDE SEQUENCE</scope>
    <source>
        <strain evidence="2">NIAS01</strain>
        <tissue evidence="2">Whole body or cell culture</tissue>
    </source>
</reference>
<keyword evidence="3" id="KW-1185">Reference proteome</keyword>
<keyword evidence="1" id="KW-1133">Transmembrane helix</keyword>
<evidence type="ECO:0000313" key="2">
    <source>
        <dbReference type="EMBL" id="KAG5682442.1"/>
    </source>
</evidence>
<protein>
    <submittedName>
        <fullName evidence="2">Uncharacterized protein</fullName>
    </submittedName>
</protein>
<proteinExistence type="predicted"/>
<dbReference type="Proteomes" id="UP001107558">
    <property type="component" value="Chromosome 1"/>
</dbReference>
<evidence type="ECO:0000313" key="3">
    <source>
        <dbReference type="Proteomes" id="UP001107558"/>
    </source>
</evidence>
<dbReference type="AlphaFoldDB" id="A0A9J6CJQ2"/>
<gene>
    <name evidence="2" type="ORF">PVAND_011794</name>
</gene>
<accession>A0A9J6CJQ2</accession>
<comment type="caution">
    <text evidence="2">The sequence shown here is derived from an EMBL/GenBank/DDBJ whole genome shotgun (WGS) entry which is preliminary data.</text>
</comment>
<name>A0A9J6CJQ2_POLVA</name>
<dbReference type="OrthoDB" id="7791015at2759"/>
<keyword evidence="1" id="KW-0472">Membrane</keyword>
<feature type="transmembrane region" description="Helical" evidence="1">
    <location>
        <begin position="44"/>
        <end position="66"/>
    </location>
</feature>
<organism evidence="2 3">
    <name type="scientific">Polypedilum vanderplanki</name>
    <name type="common">Sleeping chironomid midge</name>
    <dbReference type="NCBI Taxonomy" id="319348"/>
    <lineage>
        <taxon>Eukaryota</taxon>
        <taxon>Metazoa</taxon>
        <taxon>Ecdysozoa</taxon>
        <taxon>Arthropoda</taxon>
        <taxon>Hexapoda</taxon>
        <taxon>Insecta</taxon>
        <taxon>Pterygota</taxon>
        <taxon>Neoptera</taxon>
        <taxon>Endopterygota</taxon>
        <taxon>Diptera</taxon>
        <taxon>Nematocera</taxon>
        <taxon>Chironomoidea</taxon>
        <taxon>Chironomidae</taxon>
        <taxon>Chironominae</taxon>
        <taxon>Polypedilum</taxon>
        <taxon>Polypedilum</taxon>
    </lineage>
</organism>
<sequence>MKTDKLITTVATISASKESTTIINSLSSKRPTVVIYPTVTPESVVIPIVSCIFGFPLFALFIICCLRRRAKLARERDRQLNYGLQDHAVSLVRFSPIHKLTNGSKRAVSFCSGSISRGFPSLELDTVIEEKSDPEQTQTDLLRRASTGFCIQNVSSSTIHKNLHSNFKFATLNQNSSIITNSIKIINTIIDGGENRSTSMHNLNRHNIRNSKHNIDLLNETTNKSMSHPMLSFPLTPRSQKQLMTSDRSPLWNALTTTQIVSGIDYVDDNDS</sequence>
<dbReference type="EMBL" id="JADBJN010000001">
    <property type="protein sequence ID" value="KAG5682442.1"/>
    <property type="molecule type" value="Genomic_DNA"/>
</dbReference>
<evidence type="ECO:0000256" key="1">
    <source>
        <dbReference type="SAM" id="Phobius"/>
    </source>
</evidence>
<keyword evidence="1" id="KW-0812">Transmembrane</keyword>